<evidence type="ECO:0000313" key="1">
    <source>
        <dbReference type="EMBL" id="XCP81594.1"/>
    </source>
</evidence>
<protein>
    <submittedName>
        <fullName evidence="1">Uncharacterized protein</fullName>
    </submittedName>
</protein>
<gene>
    <name evidence="1" type="ORF">ABXS69_05990</name>
</gene>
<accession>A0AAU8N2H6</accession>
<organism evidence="1">
    <name type="scientific">Actinomyces timonensis</name>
    <dbReference type="NCBI Taxonomy" id="1288391"/>
    <lineage>
        <taxon>Bacteria</taxon>
        <taxon>Bacillati</taxon>
        <taxon>Actinomycetota</taxon>
        <taxon>Actinomycetes</taxon>
        <taxon>Actinomycetales</taxon>
        <taxon>Actinomycetaceae</taxon>
        <taxon>Actinomyces</taxon>
    </lineage>
</organism>
<dbReference type="RefSeq" id="WP_366179856.1">
    <property type="nucleotide sequence ID" value="NZ_CP159989.1"/>
</dbReference>
<proteinExistence type="predicted"/>
<dbReference type="EMBL" id="CP159989">
    <property type="protein sequence ID" value="XCP81594.1"/>
    <property type="molecule type" value="Genomic_DNA"/>
</dbReference>
<name>A0AAU8N2H6_9ACTO</name>
<sequence length="50" mass="5844">MPADALVRDLKQAAARQQREHDQQHRRQWGQAIAWHKLTWSTPTANVINI</sequence>
<dbReference type="AlphaFoldDB" id="A0AAU8N2H6"/>
<reference evidence="1" key="1">
    <citation type="submission" date="2024-05" db="EMBL/GenBank/DDBJ databases">
        <title>Draft genome assemblies of 36 bacteria isolated from hibernating arctic ground squirrels.</title>
        <authorList>
            <person name="McKee H."/>
            <person name="Mullen L."/>
            <person name="Drown D.M."/>
            <person name="Duddleston K.N."/>
        </authorList>
    </citation>
    <scope>NUCLEOTIDE SEQUENCE</scope>
    <source>
        <strain evidence="1">AR004</strain>
    </source>
</reference>